<feature type="domain" description="4Fe-4S ferredoxin-type" evidence="7">
    <location>
        <begin position="68"/>
        <end position="97"/>
    </location>
</feature>
<dbReference type="NCBIfam" id="TIGR02179">
    <property type="entry name" value="PorD_KorD"/>
    <property type="match status" value="1"/>
</dbReference>
<keyword evidence="5" id="KW-0408">Iron</keyword>
<evidence type="ECO:0000256" key="2">
    <source>
        <dbReference type="ARBA" id="ARBA00022485"/>
    </source>
</evidence>
<keyword evidence="3" id="KW-0479">Metal-binding</keyword>
<feature type="domain" description="4Fe-4S ferredoxin-type" evidence="7">
    <location>
        <begin position="39"/>
        <end position="67"/>
    </location>
</feature>
<dbReference type="SUPFAM" id="SSF54862">
    <property type="entry name" value="4Fe-4S ferredoxins"/>
    <property type="match status" value="1"/>
</dbReference>
<keyword evidence="4" id="KW-0677">Repeat</keyword>
<gene>
    <name evidence="8" type="ORF">SAMN02745163_04291</name>
</gene>
<dbReference type="InterPro" id="IPR017896">
    <property type="entry name" value="4Fe4S_Fe-S-bd"/>
</dbReference>
<keyword evidence="2" id="KW-0004">4Fe-4S</keyword>
<proteinExistence type="predicted"/>
<accession>A0A1M6ULW2</accession>
<dbReference type="GO" id="GO:0016625">
    <property type="term" value="F:oxidoreductase activity, acting on the aldehyde or oxo group of donors, iron-sulfur protein as acceptor"/>
    <property type="evidence" value="ECO:0007669"/>
    <property type="project" value="InterPro"/>
</dbReference>
<keyword evidence="8" id="KW-0670">Pyruvate</keyword>
<protein>
    <submittedName>
        <fullName evidence="8">Pyruvate ferredoxin oxidoreductase delta subunit</fullName>
    </submittedName>
</protein>
<reference evidence="8 9" key="1">
    <citation type="submission" date="2016-11" db="EMBL/GenBank/DDBJ databases">
        <authorList>
            <person name="Jaros S."/>
            <person name="Januszkiewicz K."/>
            <person name="Wedrychowicz H."/>
        </authorList>
    </citation>
    <scope>NUCLEOTIDE SEQUENCE [LARGE SCALE GENOMIC DNA]</scope>
    <source>
        <strain evidence="8 9">DSM 21758</strain>
    </source>
</reference>
<dbReference type="PROSITE" id="PS00198">
    <property type="entry name" value="4FE4S_FER_1"/>
    <property type="match status" value="1"/>
</dbReference>
<dbReference type="InterPro" id="IPR011898">
    <property type="entry name" value="PorD_KorD"/>
</dbReference>
<evidence type="ECO:0000313" key="9">
    <source>
        <dbReference type="Proteomes" id="UP000184310"/>
    </source>
</evidence>
<dbReference type="GO" id="GO:0051539">
    <property type="term" value="F:4 iron, 4 sulfur cluster binding"/>
    <property type="evidence" value="ECO:0007669"/>
    <property type="project" value="UniProtKB-KW"/>
</dbReference>
<name>A0A1M6ULW2_9CLOT</name>
<evidence type="ECO:0000256" key="4">
    <source>
        <dbReference type="ARBA" id="ARBA00022737"/>
    </source>
</evidence>
<evidence type="ECO:0000313" key="8">
    <source>
        <dbReference type="EMBL" id="SHK70120.1"/>
    </source>
</evidence>
<dbReference type="PANTHER" id="PTHR43724:SF2">
    <property type="entry name" value="PYRUVATE SYNTHASE SUBUNIT PORD"/>
    <property type="match status" value="1"/>
</dbReference>
<organism evidence="8 9">
    <name type="scientific">Clostridium cavendishii DSM 21758</name>
    <dbReference type="NCBI Taxonomy" id="1121302"/>
    <lineage>
        <taxon>Bacteria</taxon>
        <taxon>Bacillati</taxon>
        <taxon>Bacillota</taxon>
        <taxon>Clostridia</taxon>
        <taxon>Eubacteriales</taxon>
        <taxon>Clostridiaceae</taxon>
        <taxon>Clostridium</taxon>
    </lineage>
</organism>
<dbReference type="OrthoDB" id="9794954at2"/>
<evidence type="ECO:0000256" key="1">
    <source>
        <dbReference type="ARBA" id="ARBA00001966"/>
    </source>
</evidence>
<dbReference type="EMBL" id="FQZB01000024">
    <property type="protein sequence ID" value="SHK70120.1"/>
    <property type="molecule type" value="Genomic_DNA"/>
</dbReference>
<dbReference type="GO" id="GO:0046872">
    <property type="term" value="F:metal ion binding"/>
    <property type="evidence" value="ECO:0007669"/>
    <property type="project" value="UniProtKB-KW"/>
</dbReference>
<evidence type="ECO:0000259" key="7">
    <source>
        <dbReference type="PROSITE" id="PS51379"/>
    </source>
</evidence>
<sequence>MTRPKVSEVKAIKTIKDLPVGTYGSAFNLVEKNSSWRSVKPIINEDLCVQCEECYLTCPDGVIYLDNFEMKIDYDFCKGCGICAKSCGMKAITMEREE</sequence>
<dbReference type="STRING" id="1121302.SAMN02745163_04291"/>
<evidence type="ECO:0000256" key="3">
    <source>
        <dbReference type="ARBA" id="ARBA00022723"/>
    </source>
</evidence>
<dbReference type="Pfam" id="PF14697">
    <property type="entry name" value="Fer4_21"/>
    <property type="match status" value="1"/>
</dbReference>
<dbReference type="PROSITE" id="PS51379">
    <property type="entry name" value="4FE4S_FER_2"/>
    <property type="match status" value="2"/>
</dbReference>
<dbReference type="Proteomes" id="UP000184310">
    <property type="component" value="Unassembled WGS sequence"/>
</dbReference>
<dbReference type="AlphaFoldDB" id="A0A1M6ULW2"/>
<dbReference type="Gene3D" id="3.30.70.20">
    <property type="match status" value="1"/>
</dbReference>
<keyword evidence="6" id="KW-0411">Iron-sulfur</keyword>
<evidence type="ECO:0000256" key="6">
    <source>
        <dbReference type="ARBA" id="ARBA00023014"/>
    </source>
</evidence>
<keyword evidence="9" id="KW-1185">Reference proteome</keyword>
<dbReference type="RefSeq" id="WP_072993231.1">
    <property type="nucleotide sequence ID" value="NZ_FQZB01000024.1"/>
</dbReference>
<evidence type="ECO:0000256" key="5">
    <source>
        <dbReference type="ARBA" id="ARBA00023004"/>
    </source>
</evidence>
<comment type="cofactor">
    <cofactor evidence="1">
        <name>[4Fe-4S] cluster</name>
        <dbReference type="ChEBI" id="CHEBI:49883"/>
    </cofactor>
</comment>
<dbReference type="InterPro" id="IPR017900">
    <property type="entry name" value="4Fe4S_Fe_S_CS"/>
</dbReference>
<dbReference type="PANTHER" id="PTHR43724">
    <property type="entry name" value="PYRUVATE SYNTHASE SUBUNIT PORD"/>
    <property type="match status" value="1"/>
</dbReference>